<evidence type="ECO:0000313" key="3">
    <source>
        <dbReference type="Proteomes" id="UP000248925"/>
    </source>
</evidence>
<reference evidence="2 3" key="1">
    <citation type="journal article" date="2018" name="Sci. Rep.">
        <title>Rhizobium tumorigenes sp. nov., a novel plant tumorigenic bacterium isolated from cane gall tumors on thornless blackberry.</title>
        <authorList>
            <person name="Kuzmanovi N."/>
            <person name="Smalla K."/>
            <person name="Gronow S."/>
            <person name="PuBawska J."/>
        </authorList>
    </citation>
    <scope>NUCLEOTIDE SEQUENCE [LARGE SCALE GENOMIC DNA]</scope>
    <source>
        <strain evidence="2 3">CCBAU 85046</strain>
    </source>
</reference>
<comment type="caution">
    <text evidence="2">The sequence shown here is derived from an EMBL/GenBank/DDBJ whole genome shotgun (WGS) entry which is preliminary data.</text>
</comment>
<evidence type="ECO:0000313" key="2">
    <source>
        <dbReference type="EMBL" id="PZM14063.1"/>
    </source>
</evidence>
<organism evidence="2 3">
    <name type="scientific">Rhizobium tubonense</name>
    <dbReference type="NCBI Taxonomy" id="484088"/>
    <lineage>
        <taxon>Bacteria</taxon>
        <taxon>Pseudomonadati</taxon>
        <taxon>Pseudomonadota</taxon>
        <taxon>Alphaproteobacteria</taxon>
        <taxon>Hyphomicrobiales</taxon>
        <taxon>Rhizobiaceae</taxon>
        <taxon>Rhizobium/Agrobacterium group</taxon>
        <taxon>Rhizobium</taxon>
    </lineage>
</organism>
<evidence type="ECO:0000259" key="1">
    <source>
        <dbReference type="Pfam" id="PF01738"/>
    </source>
</evidence>
<dbReference type="RefSeq" id="WP_111160913.1">
    <property type="nucleotide sequence ID" value="NZ_PCDP01000035.1"/>
</dbReference>
<dbReference type="EMBL" id="PCDP01000035">
    <property type="protein sequence ID" value="PZM14063.1"/>
    <property type="molecule type" value="Genomic_DNA"/>
</dbReference>
<name>A0A2W4ET51_9HYPH</name>
<keyword evidence="3" id="KW-1185">Reference proteome</keyword>
<dbReference type="Pfam" id="PF01738">
    <property type="entry name" value="DLH"/>
    <property type="match status" value="1"/>
</dbReference>
<dbReference type="Gene3D" id="3.40.50.1820">
    <property type="entry name" value="alpha/beta hydrolase"/>
    <property type="match status" value="1"/>
</dbReference>
<dbReference type="InterPro" id="IPR002925">
    <property type="entry name" value="Dienelactn_hydro"/>
</dbReference>
<gene>
    <name evidence="2" type="ORF">CPY51_14570</name>
</gene>
<dbReference type="Proteomes" id="UP000248925">
    <property type="component" value="Unassembled WGS sequence"/>
</dbReference>
<accession>A0A2W4ET51</accession>
<dbReference type="GO" id="GO:0016787">
    <property type="term" value="F:hydrolase activity"/>
    <property type="evidence" value="ECO:0007669"/>
    <property type="project" value="InterPro"/>
</dbReference>
<sequence>MTDTSYVHRLRAGAAGKPILFVFHGTGGDENQFFDFGSRLLPEATIVSPRGDVSEYGAARFFKRTGEGVYDMADLARSTDKMAGFVKRLAEERKASAILGLGFSNGANILANVMFEHGDLFDASVLMHPLIPFTPGDDARLAGRRVLITAGERDPISPRPATTALADYFARQKTDVKIEWHAGGHDIRPNEIEAVREFFAACA</sequence>
<dbReference type="OrthoDB" id="9796570at2"/>
<proteinExistence type="predicted"/>
<dbReference type="AlphaFoldDB" id="A0A2W4ET51"/>
<dbReference type="InterPro" id="IPR029058">
    <property type="entry name" value="AB_hydrolase_fold"/>
</dbReference>
<dbReference type="SUPFAM" id="SSF53474">
    <property type="entry name" value="alpha/beta-Hydrolases"/>
    <property type="match status" value="1"/>
</dbReference>
<protein>
    <submittedName>
        <fullName evidence="2">Esterase</fullName>
    </submittedName>
</protein>
<feature type="domain" description="Dienelactone hydrolase" evidence="1">
    <location>
        <begin position="86"/>
        <end position="183"/>
    </location>
</feature>